<keyword evidence="4" id="KW-1185">Reference proteome</keyword>
<dbReference type="EMBL" id="BGPR01000446">
    <property type="protein sequence ID" value="GBM20740.1"/>
    <property type="molecule type" value="Genomic_DNA"/>
</dbReference>
<evidence type="ECO:0000256" key="1">
    <source>
        <dbReference type="SAM" id="Coils"/>
    </source>
</evidence>
<feature type="region of interest" description="Disordered" evidence="2">
    <location>
        <begin position="356"/>
        <end position="387"/>
    </location>
</feature>
<reference evidence="3 4" key="1">
    <citation type="journal article" date="2019" name="Sci. Rep.">
        <title>Orb-weaving spider Araneus ventricosus genome elucidates the spidroin gene catalogue.</title>
        <authorList>
            <person name="Kono N."/>
            <person name="Nakamura H."/>
            <person name="Ohtoshi R."/>
            <person name="Moran D.A.P."/>
            <person name="Shinohara A."/>
            <person name="Yoshida Y."/>
            <person name="Fujiwara M."/>
            <person name="Mori M."/>
            <person name="Tomita M."/>
            <person name="Arakawa K."/>
        </authorList>
    </citation>
    <scope>NUCLEOTIDE SEQUENCE [LARGE SCALE GENOMIC DNA]</scope>
</reference>
<dbReference type="SUPFAM" id="SSF58113">
    <property type="entry name" value="Apolipoprotein A-I"/>
    <property type="match status" value="1"/>
</dbReference>
<evidence type="ECO:0000313" key="3">
    <source>
        <dbReference type="EMBL" id="GBM20740.1"/>
    </source>
</evidence>
<dbReference type="AlphaFoldDB" id="A0A4Y2DV54"/>
<name>A0A4Y2DV54_ARAVE</name>
<feature type="compositionally biased region" description="Basic residues" evidence="2">
    <location>
        <begin position="510"/>
        <end position="519"/>
    </location>
</feature>
<feature type="compositionally biased region" description="Basic and acidic residues" evidence="2">
    <location>
        <begin position="490"/>
        <end position="509"/>
    </location>
</feature>
<feature type="compositionally biased region" description="Low complexity" evidence="2">
    <location>
        <begin position="440"/>
        <end position="449"/>
    </location>
</feature>
<organism evidence="3 4">
    <name type="scientific">Araneus ventricosus</name>
    <name type="common">Orbweaver spider</name>
    <name type="synonym">Epeira ventricosa</name>
    <dbReference type="NCBI Taxonomy" id="182803"/>
    <lineage>
        <taxon>Eukaryota</taxon>
        <taxon>Metazoa</taxon>
        <taxon>Ecdysozoa</taxon>
        <taxon>Arthropoda</taxon>
        <taxon>Chelicerata</taxon>
        <taxon>Arachnida</taxon>
        <taxon>Araneae</taxon>
        <taxon>Araneomorphae</taxon>
        <taxon>Entelegynae</taxon>
        <taxon>Araneoidea</taxon>
        <taxon>Araneidae</taxon>
        <taxon>Araneus</taxon>
    </lineage>
</organism>
<feature type="coiled-coil region" evidence="1">
    <location>
        <begin position="16"/>
        <end position="127"/>
    </location>
</feature>
<evidence type="ECO:0000313" key="4">
    <source>
        <dbReference type="Proteomes" id="UP000499080"/>
    </source>
</evidence>
<dbReference type="Proteomes" id="UP000499080">
    <property type="component" value="Unassembled WGS sequence"/>
</dbReference>
<keyword evidence="1" id="KW-0175">Coiled coil</keyword>
<dbReference type="PANTHER" id="PTHR45823">
    <property type="entry name" value="T-SNARE COILED-COIL HOMOLOGY DOMAIN-CONTAINING PROTEIN"/>
    <property type="match status" value="1"/>
</dbReference>
<feature type="compositionally biased region" description="Basic and acidic residues" evidence="2">
    <location>
        <begin position="572"/>
        <end position="604"/>
    </location>
</feature>
<comment type="caution">
    <text evidence="3">The sequence shown here is derived from an EMBL/GenBank/DDBJ whole genome shotgun (WGS) entry which is preliminary data.</text>
</comment>
<feature type="compositionally biased region" description="Basic and acidic residues" evidence="2">
    <location>
        <begin position="458"/>
        <end position="478"/>
    </location>
</feature>
<gene>
    <name evidence="3" type="ORF">AVEN_105967_1</name>
</gene>
<proteinExistence type="predicted"/>
<protein>
    <submittedName>
        <fullName evidence="3">Uncharacterized protein</fullName>
    </submittedName>
</protein>
<feature type="compositionally biased region" description="Basic residues" evidence="2">
    <location>
        <begin position="479"/>
        <end position="489"/>
    </location>
</feature>
<dbReference type="PANTHER" id="PTHR45823:SF1">
    <property type="entry name" value="T-SNARE COILED-COIL HOMOLOGY DOMAIN-CONTAINING PROTEIN"/>
    <property type="match status" value="1"/>
</dbReference>
<feature type="compositionally biased region" description="Basic and acidic residues" evidence="2">
    <location>
        <begin position="538"/>
        <end position="558"/>
    </location>
</feature>
<dbReference type="Gene3D" id="1.20.5.1230">
    <property type="entry name" value="Apolipoprotein A-I"/>
    <property type="match status" value="1"/>
</dbReference>
<evidence type="ECO:0000256" key="2">
    <source>
        <dbReference type="SAM" id="MobiDB-lite"/>
    </source>
</evidence>
<feature type="region of interest" description="Disordered" evidence="2">
    <location>
        <begin position="403"/>
        <end position="641"/>
    </location>
</feature>
<feature type="compositionally biased region" description="Basic and acidic residues" evidence="2">
    <location>
        <begin position="356"/>
        <end position="376"/>
    </location>
</feature>
<accession>A0A4Y2DV54</accession>
<sequence>MDEKFEKLFAMMAEMKAGLEDKMEAGQEKMKAGQEEMKAGLEKEMEAGQERMEQVQEEMKDLIRAGKEEMRAHVVSQVEGIKDHVNGCIGRMEEEVQGVKGKIEEVKTEVHEKMSDLERRLSDIETRPNNFPANPEFLYLRPTVKPLTFNMLTSWTVVKTQFDVVSSTNGWMDSVKASQLVALLRGSAVEVLQGIPADKLTDLTAIEKALESRFGDSHLTQFYRTELKTRRQKPGESLQVLAADVERLMSLAYGECPQDVRDSLAVQNFIDAIKDEEMQLSTRLIDFTLGSTQHRKRTSDGKNVLSRRLCLEGCEPCSNAEKKFRMETDISVEASTMTTENRWSLNKNSEKKLSKDFLTPEKLEDPSDNNIGDKIDNSFTHTEPAELNLPVEPSVLFVKTEEMQENNKSNKMKIETLKPFAENTKPGKKEESDSSDSEESSSSGTTSESGGKHKKKSLKEAKKSKSESKKSSRKDKSSSKHGSRRRRSRSRDSESSEKHRRERSHDRKNSSSKKKKKYKRSDSSGSSSSSSHRRKRSSRYESGHSHRERRSRSYDDRERRRKRSVSPSKVHSKSDIRSSRSHRYSDDKYDRKYKDEKKYYDHRHSPSPSGHSSRLPRKYRSRSLSSEGQSPGKKLKKYRNR</sequence>